<organism evidence="2 3">
    <name type="scientific">Ancylomarina euxinus</name>
    <dbReference type="NCBI Taxonomy" id="2283627"/>
    <lineage>
        <taxon>Bacteria</taxon>
        <taxon>Pseudomonadati</taxon>
        <taxon>Bacteroidota</taxon>
        <taxon>Bacteroidia</taxon>
        <taxon>Marinilabiliales</taxon>
        <taxon>Marinifilaceae</taxon>
        <taxon>Ancylomarina</taxon>
    </lineage>
</organism>
<dbReference type="OrthoDB" id="1491885at2"/>
<accession>A0A425Y525</accession>
<keyword evidence="3" id="KW-1185">Reference proteome</keyword>
<comment type="caution">
    <text evidence="2">The sequence shown here is derived from an EMBL/GenBank/DDBJ whole genome shotgun (WGS) entry which is preliminary data.</text>
</comment>
<gene>
    <name evidence="2" type="ORF">DWB61_04170</name>
</gene>
<keyword evidence="1" id="KW-0732">Signal</keyword>
<sequence length="213" mass="24977">MQNKALICFILLASFFLGMPTNGIAQVNKTDSITVLDSNLHVDLKEVKIKARKRKKRKHYRSTKKYWRTVRNIRIVYPYAEMANQTISALNKELVSVTSKKERRKLIRKEYKGLMKAYKEPMMKLKISQGKLLMRLIDRETGSSSYDHLKELKGSTTAFFWQAVASMFGTSLKSKYQPESRDWMVEEILERMKKGELPPPRKLNIKLEREDLK</sequence>
<dbReference type="Proteomes" id="UP000285794">
    <property type="component" value="Unassembled WGS sequence"/>
</dbReference>
<dbReference type="EMBL" id="QQWG01000003">
    <property type="protein sequence ID" value="RRG23596.1"/>
    <property type="molecule type" value="Genomic_DNA"/>
</dbReference>
<feature type="chain" id="PRO_5019420652" evidence="1">
    <location>
        <begin position="26"/>
        <end position="213"/>
    </location>
</feature>
<protein>
    <submittedName>
        <fullName evidence="2">DUF4294 domain-containing protein</fullName>
    </submittedName>
</protein>
<dbReference type="RefSeq" id="WP_125029634.1">
    <property type="nucleotide sequence ID" value="NZ_JAPXVP010000003.1"/>
</dbReference>
<dbReference type="AlphaFoldDB" id="A0A425Y525"/>
<dbReference type="Pfam" id="PF14127">
    <property type="entry name" value="DUF4294"/>
    <property type="match status" value="1"/>
</dbReference>
<evidence type="ECO:0000313" key="3">
    <source>
        <dbReference type="Proteomes" id="UP000285794"/>
    </source>
</evidence>
<name>A0A425Y525_9BACT</name>
<evidence type="ECO:0000313" key="2">
    <source>
        <dbReference type="EMBL" id="RRG23596.1"/>
    </source>
</evidence>
<reference evidence="2 3" key="1">
    <citation type="submission" date="2018-07" db="EMBL/GenBank/DDBJ databases">
        <title>Draft genome sequence of Ancylomarina sp. M1P.</title>
        <authorList>
            <person name="Yadav S."/>
            <person name="Villanueva L."/>
            <person name="Damste J.S.S."/>
        </authorList>
    </citation>
    <scope>NUCLEOTIDE SEQUENCE [LARGE SCALE GENOMIC DNA]</scope>
    <source>
        <strain evidence="2 3">M1P</strain>
    </source>
</reference>
<feature type="signal peptide" evidence="1">
    <location>
        <begin position="1"/>
        <end position="25"/>
    </location>
</feature>
<proteinExistence type="predicted"/>
<dbReference type="InterPro" id="IPR025636">
    <property type="entry name" value="DUF4294"/>
</dbReference>
<evidence type="ECO:0000256" key="1">
    <source>
        <dbReference type="SAM" id="SignalP"/>
    </source>
</evidence>